<evidence type="ECO:0000313" key="3">
    <source>
        <dbReference type="Proteomes" id="UP000299084"/>
    </source>
</evidence>
<name>A0A5N4CDY2_CAMDR</name>
<protein>
    <submittedName>
        <fullName evidence="2">Uncharacterized protein</fullName>
    </submittedName>
</protein>
<feature type="region of interest" description="Disordered" evidence="1">
    <location>
        <begin position="184"/>
        <end position="203"/>
    </location>
</feature>
<feature type="compositionally biased region" description="Basic and acidic residues" evidence="1">
    <location>
        <begin position="1429"/>
        <end position="1447"/>
    </location>
</feature>
<feature type="region of interest" description="Disordered" evidence="1">
    <location>
        <begin position="1"/>
        <end position="115"/>
    </location>
</feature>
<feature type="compositionally biased region" description="Pro residues" evidence="1">
    <location>
        <begin position="1571"/>
        <end position="1580"/>
    </location>
</feature>
<feature type="region of interest" description="Disordered" evidence="1">
    <location>
        <begin position="902"/>
        <end position="925"/>
    </location>
</feature>
<dbReference type="Proteomes" id="UP000299084">
    <property type="component" value="Unassembled WGS sequence"/>
</dbReference>
<feature type="region of interest" description="Disordered" evidence="1">
    <location>
        <begin position="230"/>
        <end position="253"/>
    </location>
</feature>
<feature type="region of interest" description="Disordered" evidence="1">
    <location>
        <begin position="1296"/>
        <end position="1361"/>
    </location>
</feature>
<feature type="compositionally biased region" description="Basic and acidic residues" evidence="1">
    <location>
        <begin position="49"/>
        <end position="58"/>
    </location>
</feature>
<feature type="region of interest" description="Disordered" evidence="1">
    <location>
        <begin position="1558"/>
        <end position="1580"/>
    </location>
</feature>
<feature type="region of interest" description="Disordered" evidence="1">
    <location>
        <begin position="149"/>
        <end position="176"/>
    </location>
</feature>
<evidence type="ECO:0000256" key="1">
    <source>
        <dbReference type="SAM" id="MobiDB-lite"/>
    </source>
</evidence>
<feature type="region of interest" description="Disordered" evidence="1">
    <location>
        <begin position="1422"/>
        <end position="1464"/>
    </location>
</feature>
<feature type="compositionally biased region" description="Basic and acidic residues" evidence="1">
    <location>
        <begin position="1842"/>
        <end position="1854"/>
    </location>
</feature>
<feature type="compositionally biased region" description="Basic and acidic residues" evidence="1">
    <location>
        <begin position="606"/>
        <end position="616"/>
    </location>
</feature>
<feature type="region of interest" description="Disordered" evidence="1">
    <location>
        <begin position="713"/>
        <end position="764"/>
    </location>
</feature>
<feature type="compositionally biased region" description="Basic and acidic residues" evidence="1">
    <location>
        <begin position="745"/>
        <end position="764"/>
    </location>
</feature>
<sequence length="2060" mass="215566">MHRWVRQLQSKWKTLHSRPPTLAPPSPPLEPEPLGAVRRDTVTQSQRLGLREAQECKDGNGGQRGEKTALLGSKVEAGTRATGGSASPQSLRGECGPTQPLSPPPPELRHQYGPCPPCAPREPSWEPPPEAKATAHLRLNRMSDWVEKGEKGAAAGTARGPAWVGTEPLGPRSAVPLRPLLRGQSHKKCDKPPDTGHQGPQIQTWLSCQPGASWAVGTDLYSGLPLPSHSTGKSGDLSGPLAQLSDAPGQDTAKPSSRLLLHLFLPACRGLRAASFNGTGIRASLRLEDPRHEATCLFPCWCGCPQPGISAKSQQVKEGGSSSHVCLLPDAHLNVAAGTDTLSVTARTPATWGGAETSTLCSRGPCRSNPESGDVKGLWESSALGATSHQKPLCSPCHGGQLSLDEEGVVGLGYQPCRAARVVGQRHVLFLGPSGSPRGSDSDVDPALGTVPDVEEGETGGHPGPRGTQREPGGRARKKGGFQRDVWGHEGEAGVQDAPVSSSVVAVGTQTGKQVGATAGLVTCGVWGPSRRTGTVAAGPRVSGHRRDIKTGISTNRKQGDVGERGAIPPEERLSLAWKAPAQTFVIVRGSLELLELEAYVTDSGTERDPVLDDTSRPCQPGPTACNGTTLDSPTQTRLARCGQAGALKCTPCLENASAAHGLLQGAAAPRHDAALTRRPRAPAPAPLVTTAQAWGALSGCTWLVSLNPHSSPLGSTLTPPALSPRLRHRGGDAGKADTGSGLRLSKEGQTERTSDARKGFEREVGGARVGSCISVDVGLLPPLAGVSGDLGSTPGQAGSSGLCPTPEATGNSCVLDPAVGPRGTAPPPTPAPSLGGRSAQFSTAAASLSPHRSTPCLRQCSMIFLKMCFHKTKARKGRGVFWVLGNSSLWLGFTQQRRGLQEQKSPALSSSPAGGSRMTTSTTTCLPDDGFTRLTRLRVHHSSLSCVKAGGWGEGSDVELEGGGGQCPRPHLYPLLTGLCAPHLQGGGGLPTLVSCPSGRAGVKSGLETLARLPGHTEERLQAPLTELLAESSPHLLLSGGDCGALNLLRARDLGIRKTESCPRSRLHPPRHSGPWFLLLINFRALAHECFRPLQSLLLPEPKSSRVLHLLSRGTTWKGPEERGRPSSSPGSVSLAVKLQISALGLALLTEALTHRACPALWSQQASHTGPAAWTHSRVFAVSPTHLSKILSLTHVVQSSCPLRLWSHLFQEALRHSTPFLGRVGPCPSEPLPSTLHLALYKPLSAAWKPSEMGRCPTDRCASMTGPGGSGWPSSSDEPGTVLCTTCLDLLSLSNPGRRGEEGGKEGQREGRGSSVPALGSRLPVSHPQRGLPKLWGPQPLPQAPSRTPSALVKSKPGRGGGAGEFTGLIPVFTSFLSSSVAPFEELPRGSCCSIKQGCKMQLALAVGACEQLRSLGAPGAQNSALSPEHDGGHAAHRLGHTDVHEPTPPLTRTVRTRPPVRTHGSLNRTCAQACVHVTSMETDTQLHSLQPPPGLPDSVSTPILTPPQCILCMRAWVSGKSDPISSSGKPFRGLPSLPGEIQIIWRPLQGRVQSGLGSWSGLSPGLGPQGPPGELSPPPCPSSPLLTYHPSILHGPVEPSPPRFALMSSCPVAFTVLSPALATAPTELPALNELIRSPQVTLPGRATQARAVAYQPARGERAHSPLLARLTVPASEKLGKDFAERPARGGCCCQLRVLFPLTSLRGCFLIPHPSLPAQLSAGLQHCFTAGLLLARSAARLLRASEDALPICQFPLSLEAEGFTGYIPPPISPSCTAALLVVLGQEQLGFSAPKGRVIAAGPAQRWAPPDTALGAGVPIATPVGPAVPASAQHLLDLSERVGRGREGEGKGLETEGGGPARHQATWGLGGQARRAADQSAGDVVVPAGAEDRWPRPEDRATLQVTSQLNQGLQSGWTAPQGTPSPQLAPSLWVLEGPTDDLIGLRAQVTGDGWCTLEPGGNFKKGVGELGNASPAAQSVESTVGSWGFKGPLNHSWQGQPRLPIDEAAKALGHPAPLLPLNSRGGPWAEVIRVDKIMMGKAVRSICSSVRPSLQWMDRL</sequence>
<feature type="compositionally biased region" description="Pro residues" evidence="1">
    <location>
        <begin position="21"/>
        <end position="31"/>
    </location>
</feature>
<reference evidence="2 3" key="1">
    <citation type="journal article" date="2019" name="Mol. Ecol. Resour.">
        <title>Improving Illumina assemblies with Hi-C and long reads: an example with the North African dromedary.</title>
        <authorList>
            <person name="Elbers J.P."/>
            <person name="Rogers M.F."/>
            <person name="Perelman P.L."/>
            <person name="Proskuryakova A.A."/>
            <person name="Serdyukova N.A."/>
            <person name="Johnson W.E."/>
            <person name="Horin P."/>
            <person name="Corander J."/>
            <person name="Murphy D."/>
            <person name="Burger P.A."/>
        </authorList>
    </citation>
    <scope>NUCLEOTIDE SEQUENCE [LARGE SCALE GENOMIC DNA]</scope>
    <source>
        <strain evidence="2">Drom800</strain>
        <tissue evidence="2">Blood</tissue>
    </source>
</reference>
<feature type="compositionally biased region" description="Low complexity" evidence="1">
    <location>
        <begin position="1558"/>
        <end position="1568"/>
    </location>
</feature>
<proteinExistence type="predicted"/>
<feature type="compositionally biased region" description="Low complexity" evidence="1">
    <location>
        <begin position="906"/>
        <end position="917"/>
    </location>
</feature>
<keyword evidence="3" id="KW-1185">Reference proteome</keyword>
<comment type="caution">
    <text evidence="2">The sequence shown here is derived from an EMBL/GenBank/DDBJ whole genome shotgun (WGS) entry which is preliminary data.</text>
</comment>
<feature type="region of interest" description="Disordered" evidence="1">
    <location>
        <begin position="819"/>
        <end position="847"/>
    </location>
</feature>
<dbReference type="EMBL" id="JWIN03000027">
    <property type="protein sequence ID" value="KAB1257153.1"/>
    <property type="molecule type" value="Genomic_DNA"/>
</dbReference>
<accession>A0A5N4CDY2</accession>
<feature type="region of interest" description="Disordered" evidence="1">
    <location>
        <begin position="432"/>
        <end position="481"/>
    </location>
</feature>
<evidence type="ECO:0000313" key="2">
    <source>
        <dbReference type="EMBL" id="KAB1257153.1"/>
    </source>
</evidence>
<feature type="compositionally biased region" description="Basic and acidic residues" evidence="1">
    <location>
        <begin position="1299"/>
        <end position="1313"/>
    </location>
</feature>
<feature type="region of interest" description="Disordered" evidence="1">
    <location>
        <begin position="1842"/>
        <end position="1862"/>
    </location>
</feature>
<gene>
    <name evidence="2" type="ORF">Cadr_000026359</name>
</gene>
<organism evidence="2 3">
    <name type="scientific">Camelus dromedarius</name>
    <name type="common">Dromedary</name>
    <name type="synonym">Arabian camel</name>
    <dbReference type="NCBI Taxonomy" id="9838"/>
    <lineage>
        <taxon>Eukaryota</taxon>
        <taxon>Metazoa</taxon>
        <taxon>Chordata</taxon>
        <taxon>Craniata</taxon>
        <taxon>Vertebrata</taxon>
        <taxon>Euteleostomi</taxon>
        <taxon>Mammalia</taxon>
        <taxon>Eutheria</taxon>
        <taxon>Laurasiatheria</taxon>
        <taxon>Artiodactyla</taxon>
        <taxon>Tylopoda</taxon>
        <taxon>Camelidae</taxon>
        <taxon>Camelus</taxon>
    </lineage>
</organism>
<feature type="region of interest" description="Disordered" evidence="1">
    <location>
        <begin position="606"/>
        <end position="632"/>
    </location>
</feature>